<sequence length="296" mass="32869">MVKESRRELFSLQKSYRRLATNPSPDDFSNVKHETNNENIPVPGSPFRISTISGCDPTRVRAYGPAQRQTKPQRLQLEQIALVWESKVQVLMLKCLKRTNVQQEILIDGQAAGPGTPAIDITDVHGRHKPAHIRSRGEGIYVAEFTSASEGQHRVDISWSDNPIPWGPYNVQILPHFEPRKVIVDGPGIRSGVPASLPNNFRIDTREADPGINPHIQVGEVYTITVYTHKAGPGAVMCRIRSTHGNDLDIDIVDNQDGIFNIFYTAHNPGNYTIKIKFGGQNIPGGDRMVTVSVLI</sequence>
<dbReference type="EMBL" id="CAJOBC010001668">
    <property type="protein sequence ID" value="CAF3692006.1"/>
    <property type="molecule type" value="Genomic_DNA"/>
</dbReference>
<evidence type="ECO:0000313" key="6">
    <source>
        <dbReference type="EMBL" id="CAF3692006.1"/>
    </source>
</evidence>
<reference evidence="5" key="1">
    <citation type="submission" date="2021-02" db="EMBL/GenBank/DDBJ databases">
        <authorList>
            <person name="Nowell W R."/>
        </authorList>
    </citation>
    <scope>NUCLEOTIDE SEQUENCE</scope>
</reference>
<organism evidence="5 7">
    <name type="scientific">Didymodactylos carnosus</name>
    <dbReference type="NCBI Taxonomy" id="1234261"/>
    <lineage>
        <taxon>Eukaryota</taxon>
        <taxon>Metazoa</taxon>
        <taxon>Spiralia</taxon>
        <taxon>Gnathifera</taxon>
        <taxon>Rotifera</taxon>
        <taxon>Eurotatoria</taxon>
        <taxon>Bdelloidea</taxon>
        <taxon>Philodinida</taxon>
        <taxon>Philodinidae</taxon>
        <taxon>Didymodactylos</taxon>
    </lineage>
</organism>
<dbReference type="InterPro" id="IPR013783">
    <property type="entry name" value="Ig-like_fold"/>
</dbReference>
<feature type="region of interest" description="Disordered" evidence="4">
    <location>
        <begin position="21"/>
        <end position="41"/>
    </location>
</feature>
<evidence type="ECO:0008006" key="8">
    <source>
        <dbReference type="Google" id="ProtNLM"/>
    </source>
</evidence>
<feature type="repeat" description="Filamin" evidence="3">
    <location>
        <begin position="174"/>
        <end position="292"/>
    </location>
</feature>
<evidence type="ECO:0000256" key="2">
    <source>
        <dbReference type="ARBA" id="ARBA00022737"/>
    </source>
</evidence>
<dbReference type="SMART" id="SM00557">
    <property type="entry name" value="IG_FLMN"/>
    <property type="match status" value="2"/>
</dbReference>
<comment type="similarity">
    <text evidence="1">Belongs to the filamin family.</text>
</comment>
<keyword evidence="7" id="KW-1185">Reference proteome</keyword>
<dbReference type="GO" id="GO:0030036">
    <property type="term" value="P:actin cytoskeleton organization"/>
    <property type="evidence" value="ECO:0007669"/>
    <property type="project" value="InterPro"/>
</dbReference>
<evidence type="ECO:0000256" key="1">
    <source>
        <dbReference type="ARBA" id="ARBA00009238"/>
    </source>
</evidence>
<gene>
    <name evidence="5" type="ORF">GPM918_LOCUS9140</name>
    <name evidence="6" type="ORF">SRO942_LOCUS9141</name>
</gene>
<dbReference type="InterPro" id="IPR017868">
    <property type="entry name" value="Filamin/ABP280_repeat-like"/>
</dbReference>
<evidence type="ECO:0000256" key="3">
    <source>
        <dbReference type="PROSITE-ProRule" id="PRU00087"/>
    </source>
</evidence>
<dbReference type="EMBL" id="CAJNOQ010001668">
    <property type="protein sequence ID" value="CAF0910880.1"/>
    <property type="molecule type" value="Genomic_DNA"/>
</dbReference>
<proteinExistence type="inferred from homology"/>
<dbReference type="OrthoDB" id="5334309at2759"/>
<dbReference type="SUPFAM" id="SSF81296">
    <property type="entry name" value="E set domains"/>
    <property type="match status" value="2"/>
</dbReference>
<evidence type="ECO:0000313" key="7">
    <source>
        <dbReference type="Proteomes" id="UP000663829"/>
    </source>
</evidence>
<comment type="caution">
    <text evidence="5">The sequence shown here is derived from an EMBL/GenBank/DDBJ whole genome shotgun (WGS) entry which is preliminary data.</text>
</comment>
<keyword evidence="2" id="KW-0677">Repeat</keyword>
<protein>
    <recommendedName>
        <fullName evidence="8">Filamin</fullName>
    </recommendedName>
</protein>
<dbReference type="InterPro" id="IPR014756">
    <property type="entry name" value="Ig_E-set"/>
</dbReference>
<name>A0A814A802_9BILA</name>
<evidence type="ECO:0000256" key="4">
    <source>
        <dbReference type="SAM" id="MobiDB-lite"/>
    </source>
</evidence>
<accession>A0A814A802</accession>
<dbReference type="AlphaFoldDB" id="A0A814A802"/>
<dbReference type="Pfam" id="PF00630">
    <property type="entry name" value="Filamin"/>
    <property type="match status" value="2"/>
</dbReference>
<dbReference type="InterPro" id="IPR001298">
    <property type="entry name" value="Filamin/ABP280_rpt"/>
</dbReference>
<feature type="repeat" description="Filamin" evidence="3">
    <location>
        <begin position="52"/>
        <end position="173"/>
    </location>
</feature>
<dbReference type="Proteomes" id="UP000663829">
    <property type="component" value="Unassembled WGS sequence"/>
</dbReference>
<dbReference type="PROSITE" id="PS50194">
    <property type="entry name" value="FILAMIN_REPEAT"/>
    <property type="match status" value="2"/>
</dbReference>
<dbReference type="Gene3D" id="2.60.40.10">
    <property type="entry name" value="Immunoglobulins"/>
    <property type="match status" value="2"/>
</dbReference>
<dbReference type="PANTHER" id="PTHR38537">
    <property type="entry name" value="JITTERBUG, ISOFORM N"/>
    <property type="match status" value="1"/>
</dbReference>
<dbReference type="PANTHER" id="PTHR38537:SF8">
    <property type="entry name" value="FILAMIN-A"/>
    <property type="match status" value="1"/>
</dbReference>
<dbReference type="Proteomes" id="UP000681722">
    <property type="component" value="Unassembled WGS sequence"/>
</dbReference>
<dbReference type="GO" id="GO:0051015">
    <property type="term" value="F:actin filament binding"/>
    <property type="evidence" value="ECO:0007669"/>
    <property type="project" value="InterPro"/>
</dbReference>
<dbReference type="InterPro" id="IPR044801">
    <property type="entry name" value="Filamin"/>
</dbReference>
<evidence type="ECO:0000313" key="5">
    <source>
        <dbReference type="EMBL" id="CAF0910880.1"/>
    </source>
</evidence>